<feature type="chain" id="PRO_5044867263" evidence="3">
    <location>
        <begin position="20"/>
        <end position="195"/>
    </location>
</feature>
<comment type="caution">
    <text evidence="4">The sequence shown here is derived from an EMBL/GenBank/DDBJ whole genome shotgun (WGS) entry which is preliminary data.</text>
</comment>
<keyword evidence="3" id="KW-0732">Signal</keyword>
<accession>A0ABD2J020</accession>
<keyword evidence="2" id="KW-0812">Transmembrane</keyword>
<evidence type="ECO:0000313" key="4">
    <source>
        <dbReference type="EMBL" id="KAL3085462.1"/>
    </source>
</evidence>
<dbReference type="EMBL" id="JBICCN010000231">
    <property type="protein sequence ID" value="KAL3085462.1"/>
    <property type="molecule type" value="Genomic_DNA"/>
</dbReference>
<feature type="transmembrane region" description="Helical" evidence="2">
    <location>
        <begin position="172"/>
        <end position="190"/>
    </location>
</feature>
<evidence type="ECO:0000256" key="3">
    <source>
        <dbReference type="SAM" id="SignalP"/>
    </source>
</evidence>
<organism evidence="4 5">
    <name type="scientific">Heterodera schachtii</name>
    <name type="common">Sugarbeet cyst nematode worm</name>
    <name type="synonym">Tylenchus schachtii</name>
    <dbReference type="NCBI Taxonomy" id="97005"/>
    <lineage>
        <taxon>Eukaryota</taxon>
        <taxon>Metazoa</taxon>
        <taxon>Ecdysozoa</taxon>
        <taxon>Nematoda</taxon>
        <taxon>Chromadorea</taxon>
        <taxon>Rhabditida</taxon>
        <taxon>Tylenchina</taxon>
        <taxon>Tylenchomorpha</taxon>
        <taxon>Tylenchoidea</taxon>
        <taxon>Heteroderidae</taxon>
        <taxon>Heteroderinae</taxon>
        <taxon>Heterodera</taxon>
    </lineage>
</organism>
<protein>
    <submittedName>
        <fullName evidence="4">Uncharacterized protein</fullName>
    </submittedName>
</protein>
<sequence>MMKFVNVLVLFAFFLYSNALEGSTLRCFQGISGDLPGDLPKRLHTLGISTDGNMTECASEDKICSSFVCDDQWYFASCSKQHYFCAFEMHKYCLDGKCQSCYTDFCNLPLSMRPNLTMTMPTMDNNNRTINTEEPETTSYEDLPEPPLYEYPTIILGKVSSSAGIAKHVKPLFLLGFMLLFGQVLMMFILKMPWI</sequence>
<feature type="compositionally biased region" description="Polar residues" evidence="1">
    <location>
        <begin position="121"/>
        <end position="140"/>
    </location>
</feature>
<keyword evidence="2" id="KW-1133">Transmembrane helix</keyword>
<evidence type="ECO:0000256" key="1">
    <source>
        <dbReference type="SAM" id="MobiDB-lite"/>
    </source>
</evidence>
<reference evidence="4 5" key="1">
    <citation type="submission" date="2024-10" db="EMBL/GenBank/DDBJ databases">
        <authorList>
            <person name="Kim D."/>
        </authorList>
    </citation>
    <scope>NUCLEOTIDE SEQUENCE [LARGE SCALE GENOMIC DNA]</scope>
    <source>
        <strain evidence="4">Taebaek</strain>
    </source>
</reference>
<name>A0ABD2J020_HETSC</name>
<proteinExistence type="predicted"/>
<evidence type="ECO:0000313" key="5">
    <source>
        <dbReference type="Proteomes" id="UP001620645"/>
    </source>
</evidence>
<keyword evidence="2" id="KW-0472">Membrane</keyword>
<dbReference type="Proteomes" id="UP001620645">
    <property type="component" value="Unassembled WGS sequence"/>
</dbReference>
<dbReference type="AlphaFoldDB" id="A0ABD2J020"/>
<keyword evidence="5" id="KW-1185">Reference proteome</keyword>
<evidence type="ECO:0000256" key="2">
    <source>
        <dbReference type="SAM" id="Phobius"/>
    </source>
</evidence>
<feature type="region of interest" description="Disordered" evidence="1">
    <location>
        <begin position="121"/>
        <end position="142"/>
    </location>
</feature>
<feature type="signal peptide" evidence="3">
    <location>
        <begin position="1"/>
        <end position="19"/>
    </location>
</feature>
<gene>
    <name evidence="4" type="ORF">niasHS_008390</name>
</gene>